<feature type="compositionally biased region" description="Basic and acidic residues" evidence="1">
    <location>
        <begin position="283"/>
        <end position="292"/>
    </location>
</feature>
<dbReference type="OrthoDB" id="1243149at2759"/>
<organism evidence="2">
    <name type="scientific">Nicotiana tabacum</name>
    <name type="common">Common tobacco</name>
    <dbReference type="NCBI Taxonomy" id="4097"/>
    <lineage>
        <taxon>Eukaryota</taxon>
        <taxon>Viridiplantae</taxon>
        <taxon>Streptophyta</taxon>
        <taxon>Embryophyta</taxon>
        <taxon>Tracheophyta</taxon>
        <taxon>Spermatophyta</taxon>
        <taxon>Magnoliopsida</taxon>
        <taxon>eudicotyledons</taxon>
        <taxon>Gunneridae</taxon>
        <taxon>Pentapetalae</taxon>
        <taxon>asterids</taxon>
        <taxon>lamiids</taxon>
        <taxon>Solanales</taxon>
        <taxon>Solanaceae</taxon>
        <taxon>Nicotianoideae</taxon>
        <taxon>Nicotianeae</taxon>
        <taxon>Nicotiana</taxon>
    </lineage>
</organism>
<accession>A0A1S4DGS1</accession>
<feature type="compositionally biased region" description="Basic and acidic residues" evidence="1">
    <location>
        <begin position="118"/>
        <end position="140"/>
    </location>
</feature>
<dbReference type="AlphaFoldDB" id="A0A1S4DGS1"/>
<feature type="region of interest" description="Disordered" evidence="1">
    <location>
        <begin position="1"/>
        <end position="34"/>
    </location>
</feature>
<dbReference type="RefSeq" id="XP_016512454.1">
    <property type="nucleotide sequence ID" value="XM_016656968.1"/>
</dbReference>
<protein>
    <submittedName>
        <fullName evidence="2">Uncharacterized protein</fullName>
    </submittedName>
</protein>
<dbReference type="PaxDb" id="4097-A0A1S4DGS1"/>
<feature type="region of interest" description="Disordered" evidence="1">
    <location>
        <begin position="57"/>
        <end position="95"/>
    </location>
</feature>
<evidence type="ECO:0000256" key="1">
    <source>
        <dbReference type="SAM" id="MobiDB-lite"/>
    </source>
</evidence>
<gene>
    <name evidence="2" type="primary">LOC107829512</name>
</gene>
<proteinExistence type="predicted"/>
<feature type="region of interest" description="Disordered" evidence="1">
    <location>
        <begin position="175"/>
        <end position="269"/>
    </location>
</feature>
<name>A0A1S4DGS1_TOBAC</name>
<dbReference type="KEGG" id="nta:107829512"/>
<feature type="compositionally biased region" description="Basic residues" evidence="1">
    <location>
        <begin position="323"/>
        <end position="333"/>
    </location>
</feature>
<feature type="region of interest" description="Disordered" evidence="1">
    <location>
        <begin position="118"/>
        <end position="162"/>
    </location>
</feature>
<reference evidence="2" key="1">
    <citation type="submission" date="2025-08" db="UniProtKB">
        <authorList>
            <consortium name="RefSeq"/>
        </authorList>
    </citation>
    <scope>IDENTIFICATION</scope>
</reference>
<feature type="compositionally biased region" description="Pro residues" evidence="1">
    <location>
        <begin position="9"/>
        <end position="28"/>
    </location>
</feature>
<evidence type="ECO:0000313" key="2">
    <source>
        <dbReference type="RefSeq" id="XP_016512454.1"/>
    </source>
</evidence>
<sequence>MSNPQDNPGTPPPPSPSGSSTPPPPSTNPQPKKKCVKMLARKIVATGALLKRLNAQLKASQAQESKHLDYSFKSASEGEGPASFDSEKIQSSTSEVRSVLVESVKNRFVLVGTVRDVEMPELRRRGDKNKNEREKKREGASSDVRGTGVDMVDSSPTSEMIRPAICGAEVEIVGESGKNTGGSGSGEVVEDLLRKVDASYNPKKRRTPTPKIPSTTKNTKKRKANSLTIAEIPLPKGRDTRSMIKQSESELQKPLVKSKKKRIDKGKAKVAETSKVIYVEEMEQVHQEEHTTVEVQTSKTKKTKTSSKKSSSGSKAAESSLAKRTRSAMKNKPVRITEDEEWSGE</sequence>
<feature type="compositionally biased region" description="Basic and acidic residues" evidence="1">
    <location>
        <begin position="236"/>
        <end position="251"/>
    </location>
</feature>
<feature type="region of interest" description="Disordered" evidence="1">
    <location>
        <begin position="283"/>
        <end position="345"/>
    </location>
</feature>